<gene>
    <name evidence="2" type="ORF">FVP60_03040</name>
</gene>
<keyword evidence="1" id="KW-0812">Transmembrane</keyword>
<dbReference type="AlphaFoldDB" id="A0A5C8HPP5"/>
<dbReference type="EMBL" id="VRSW01000001">
    <property type="protein sequence ID" value="TXK05965.1"/>
    <property type="molecule type" value="Genomic_DNA"/>
</dbReference>
<evidence type="ECO:0000256" key="1">
    <source>
        <dbReference type="SAM" id="Phobius"/>
    </source>
</evidence>
<accession>A0A5C8HPP5</accession>
<keyword evidence="3" id="KW-1185">Reference proteome</keyword>
<keyword evidence="1" id="KW-0472">Membrane</keyword>
<feature type="transmembrane region" description="Helical" evidence="1">
    <location>
        <begin position="12"/>
        <end position="31"/>
    </location>
</feature>
<feature type="transmembrane region" description="Helical" evidence="1">
    <location>
        <begin position="84"/>
        <end position="106"/>
    </location>
</feature>
<feature type="transmembrane region" description="Helical" evidence="1">
    <location>
        <begin position="118"/>
        <end position="137"/>
    </location>
</feature>
<name>A0A5C8HPP5_9MICO</name>
<dbReference type="Proteomes" id="UP000321196">
    <property type="component" value="Unassembled WGS sequence"/>
</dbReference>
<proteinExistence type="predicted"/>
<feature type="transmembrane region" description="Helical" evidence="1">
    <location>
        <begin position="51"/>
        <end position="72"/>
    </location>
</feature>
<reference evidence="2 3" key="1">
    <citation type="submission" date="2019-08" db="EMBL/GenBank/DDBJ databases">
        <authorList>
            <person name="Dong K."/>
        </authorList>
    </citation>
    <scope>NUCLEOTIDE SEQUENCE [LARGE SCALE GENOMIC DNA]</scope>
    <source>
        <strain evidence="2 3">M4-8</strain>
    </source>
</reference>
<protein>
    <submittedName>
        <fullName evidence="2">Uncharacterized protein</fullName>
    </submittedName>
</protein>
<keyword evidence="1" id="KW-1133">Transmembrane helix</keyword>
<dbReference type="RefSeq" id="WP_147824778.1">
    <property type="nucleotide sequence ID" value="NZ_BAAARG010000001.1"/>
</dbReference>
<comment type="caution">
    <text evidence="2">The sequence shown here is derived from an EMBL/GenBank/DDBJ whole genome shotgun (WGS) entry which is preliminary data.</text>
</comment>
<organism evidence="2 3">
    <name type="scientific">Microbacterium mitrae</name>
    <dbReference type="NCBI Taxonomy" id="664640"/>
    <lineage>
        <taxon>Bacteria</taxon>
        <taxon>Bacillati</taxon>
        <taxon>Actinomycetota</taxon>
        <taxon>Actinomycetes</taxon>
        <taxon>Micrococcales</taxon>
        <taxon>Microbacteriaceae</taxon>
        <taxon>Microbacterium</taxon>
    </lineage>
</organism>
<evidence type="ECO:0000313" key="2">
    <source>
        <dbReference type="EMBL" id="TXK05965.1"/>
    </source>
</evidence>
<evidence type="ECO:0000313" key="3">
    <source>
        <dbReference type="Proteomes" id="UP000321196"/>
    </source>
</evidence>
<sequence>MFFARYRFALTWAIPVGAMIGTTLGLLLYLLGNPDFRNFGGWSAFAQTVGAGAGVGIVTAAAGLVGGVLTALITDRSRPEPRVWVSGTCYGAAVGVFLLFLTVGIVSDINNRAMGSEFMLFGTVGFFVAVVSGWAAIPLLHGTRNRFEAETLRTERPDRART</sequence>